<reference evidence="1 2" key="1">
    <citation type="submission" date="2022-03" db="EMBL/GenBank/DDBJ databases">
        <authorList>
            <person name="Brunel B."/>
        </authorList>
    </citation>
    <scope>NUCLEOTIDE SEQUENCE [LARGE SCALE GENOMIC DNA]</scope>
    <source>
        <strain evidence="1">STM5069sample</strain>
    </source>
</reference>
<protein>
    <submittedName>
        <fullName evidence="1">Uncharacterized protein</fullName>
    </submittedName>
</protein>
<evidence type="ECO:0000313" key="1">
    <source>
        <dbReference type="EMBL" id="CAH2397692.1"/>
    </source>
</evidence>
<name>A0ABN8JHQ3_9HYPH</name>
<keyword evidence="2" id="KW-1185">Reference proteome</keyword>
<proteinExistence type="predicted"/>
<evidence type="ECO:0000313" key="2">
    <source>
        <dbReference type="Proteomes" id="UP001153050"/>
    </source>
</evidence>
<organism evidence="1 2">
    <name type="scientific">Mesorhizobium escarrei</name>
    <dbReference type="NCBI Taxonomy" id="666018"/>
    <lineage>
        <taxon>Bacteria</taxon>
        <taxon>Pseudomonadati</taxon>
        <taxon>Pseudomonadota</taxon>
        <taxon>Alphaproteobacteria</taxon>
        <taxon>Hyphomicrobiales</taxon>
        <taxon>Phyllobacteriaceae</taxon>
        <taxon>Mesorhizobium</taxon>
    </lineage>
</organism>
<dbReference type="Proteomes" id="UP001153050">
    <property type="component" value="Unassembled WGS sequence"/>
</dbReference>
<comment type="caution">
    <text evidence="1">The sequence shown here is derived from an EMBL/GenBank/DDBJ whole genome shotgun (WGS) entry which is preliminary data.</text>
</comment>
<gene>
    <name evidence="1" type="ORF">MES5069_180042</name>
</gene>
<accession>A0ABN8JHQ3</accession>
<dbReference type="EMBL" id="CAKXZT010000090">
    <property type="protein sequence ID" value="CAH2397692.1"/>
    <property type="molecule type" value="Genomic_DNA"/>
</dbReference>
<sequence length="183" mass="21089">MSIDPILAQCLGDGRLMEVRSIISGHRLRVVYAPPDVLKELDPDTAYSVDEENAGQLRAWIDGFTKGRRVTVGSDNNRQVDIKILNPLDDEVWELRKRDRPSTRIFGRFAMKDVFIATNIRTSSDLFSLQWVTDGYIRWPVWREEIRRCKAVWRSLFVTYGPVSGGNLDDYLTNAVDERNQRA</sequence>